<keyword evidence="4" id="KW-1185">Reference proteome</keyword>
<dbReference type="InterPro" id="IPR044634">
    <property type="entry name" value="Zuotin/DnaJC2"/>
</dbReference>
<proteinExistence type="predicted"/>
<dbReference type="Pfam" id="PF21884">
    <property type="entry name" value="ZUO1-like_ZHD"/>
    <property type="match status" value="1"/>
</dbReference>
<dbReference type="SUPFAM" id="SSF46689">
    <property type="entry name" value="Homeodomain-like"/>
    <property type="match status" value="1"/>
</dbReference>
<protein>
    <recommendedName>
        <fullName evidence="2">Myb-like domain-containing protein</fullName>
    </recommendedName>
</protein>
<feature type="domain" description="Myb-like" evidence="2">
    <location>
        <begin position="340"/>
        <end position="394"/>
    </location>
</feature>
<feature type="compositionally biased region" description="Basic and acidic residues" evidence="1">
    <location>
        <begin position="323"/>
        <end position="334"/>
    </location>
</feature>
<evidence type="ECO:0000256" key="1">
    <source>
        <dbReference type="SAM" id="MobiDB-lite"/>
    </source>
</evidence>
<organism evidence="3 4">
    <name type="scientific">Tetraparma gracilis</name>
    <dbReference type="NCBI Taxonomy" id="2962635"/>
    <lineage>
        <taxon>Eukaryota</taxon>
        <taxon>Sar</taxon>
        <taxon>Stramenopiles</taxon>
        <taxon>Ochrophyta</taxon>
        <taxon>Bolidophyceae</taxon>
        <taxon>Parmales</taxon>
        <taxon>Triparmaceae</taxon>
        <taxon>Tetraparma</taxon>
    </lineage>
</organism>
<dbReference type="PANTHER" id="PTHR43999:SF1">
    <property type="entry name" value="DNAJ HOMOLOG SUBFAMILY C MEMBER 2"/>
    <property type="match status" value="1"/>
</dbReference>
<dbReference type="EMBL" id="BRYB01000351">
    <property type="protein sequence ID" value="GMI28337.1"/>
    <property type="molecule type" value="Genomic_DNA"/>
</dbReference>
<evidence type="ECO:0000259" key="2">
    <source>
        <dbReference type="SMART" id="SM00717"/>
    </source>
</evidence>
<feature type="compositionally biased region" description="Basic and acidic residues" evidence="1">
    <location>
        <begin position="83"/>
        <end position="115"/>
    </location>
</feature>
<feature type="region of interest" description="Disordered" evidence="1">
    <location>
        <begin position="236"/>
        <end position="258"/>
    </location>
</feature>
<feature type="region of interest" description="Disordered" evidence="1">
    <location>
        <begin position="311"/>
        <end position="345"/>
    </location>
</feature>
<feature type="region of interest" description="Disordered" evidence="1">
    <location>
        <begin position="83"/>
        <end position="138"/>
    </location>
</feature>
<evidence type="ECO:0000313" key="3">
    <source>
        <dbReference type="EMBL" id="GMI28337.1"/>
    </source>
</evidence>
<dbReference type="SMART" id="SM00717">
    <property type="entry name" value="SANT"/>
    <property type="match status" value="2"/>
</dbReference>
<feature type="domain" description="Myb-like" evidence="2">
    <location>
        <begin position="251"/>
        <end position="310"/>
    </location>
</feature>
<feature type="compositionally biased region" description="Low complexity" evidence="1">
    <location>
        <begin position="311"/>
        <end position="322"/>
    </location>
</feature>
<name>A0ABQ6MKT7_9STRA</name>
<dbReference type="InterPro" id="IPR009057">
    <property type="entry name" value="Homeodomain-like_sf"/>
</dbReference>
<gene>
    <name evidence="3" type="ORF">TeGR_g13647</name>
</gene>
<dbReference type="Pfam" id="PF23082">
    <property type="entry name" value="Myb_DNA-binding_2"/>
    <property type="match status" value="1"/>
</dbReference>
<evidence type="ECO:0000313" key="4">
    <source>
        <dbReference type="Proteomes" id="UP001165060"/>
    </source>
</evidence>
<dbReference type="Gene3D" id="1.10.10.60">
    <property type="entry name" value="Homeodomain-like"/>
    <property type="match status" value="2"/>
</dbReference>
<dbReference type="InterPro" id="IPR054076">
    <property type="entry name" value="ZUO1-like_ZHD"/>
</dbReference>
<dbReference type="InterPro" id="IPR001005">
    <property type="entry name" value="SANT/Myb"/>
</dbReference>
<accession>A0ABQ6MKT7</accession>
<feature type="non-terminal residue" evidence="3">
    <location>
        <position position="1"/>
    </location>
</feature>
<dbReference type="PANTHER" id="PTHR43999">
    <property type="entry name" value="DNAJ HOMOLOG SUBFAMILY C MEMBER 2"/>
    <property type="match status" value="1"/>
</dbReference>
<comment type="caution">
    <text evidence="3">The sequence shown here is derived from an EMBL/GenBank/DDBJ whole genome shotgun (WGS) entry which is preliminary data.</text>
</comment>
<dbReference type="Proteomes" id="UP001165060">
    <property type="component" value="Unassembled WGS sequence"/>
</dbReference>
<feature type="compositionally biased region" description="Basic and acidic residues" evidence="1">
    <location>
        <begin position="236"/>
        <end position="249"/>
    </location>
</feature>
<sequence>VNDFYSFWVRFESWRDFTMKASIEVGHNMENMEGCSRNEKRHNMKEVENKAKKLKAKEQQRLTLLVETAMSLDPRLRRDKAAKAEELAAKKAEKERGPREKAEREAREKAEREGAEAEEAEEEKVRRANMKAKKETEKKALRKMKNLFRKLSLAAYQKAGEGAAGNWEGLESQNDEVEFLAEKLDLDTLPALAESLGTEDDLKLGGIEVVRAAYKATKEGADNAFLAAEKEKARARKDAETREAAEKAARAQRPWSSAELSALKKAAAKYPAGGANRFELIATFVNNHLALPEPRSKDECLKKFNEAMSKAEAAAKEAGAGANKDEEKKVEEKGPAAPVDPNVWIQEEKDDLKAAMKKFPSSMEKRARWTKIQQFVATKDTNQCVQQFKVMKAEEKKKKEMK</sequence>
<reference evidence="3 4" key="1">
    <citation type="journal article" date="2023" name="Commun. Biol.">
        <title>Genome analysis of Parmales, the sister group of diatoms, reveals the evolutionary specialization of diatoms from phago-mixotrophs to photoautotrophs.</title>
        <authorList>
            <person name="Ban H."/>
            <person name="Sato S."/>
            <person name="Yoshikawa S."/>
            <person name="Yamada K."/>
            <person name="Nakamura Y."/>
            <person name="Ichinomiya M."/>
            <person name="Sato N."/>
            <person name="Blanc-Mathieu R."/>
            <person name="Endo H."/>
            <person name="Kuwata A."/>
            <person name="Ogata H."/>
        </authorList>
    </citation>
    <scope>NUCLEOTIDE SEQUENCE [LARGE SCALE GENOMIC DNA]</scope>
</reference>